<dbReference type="Pfam" id="PF12796">
    <property type="entry name" value="Ank_2"/>
    <property type="match status" value="4"/>
</dbReference>
<organism evidence="5 6">
    <name type="scientific">Oryza sativa subsp. indica</name>
    <name type="common">Rice</name>
    <dbReference type="NCBI Taxonomy" id="39946"/>
    <lineage>
        <taxon>Eukaryota</taxon>
        <taxon>Viridiplantae</taxon>
        <taxon>Streptophyta</taxon>
        <taxon>Embryophyta</taxon>
        <taxon>Tracheophyta</taxon>
        <taxon>Spermatophyta</taxon>
        <taxon>Magnoliopsida</taxon>
        <taxon>Liliopsida</taxon>
        <taxon>Poales</taxon>
        <taxon>Poaceae</taxon>
        <taxon>BOP clade</taxon>
        <taxon>Oryzoideae</taxon>
        <taxon>Oryzeae</taxon>
        <taxon>Oryzinae</taxon>
        <taxon>Oryza</taxon>
        <taxon>Oryza sativa</taxon>
    </lineage>
</organism>
<dbReference type="Gene3D" id="1.25.40.10">
    <property type="entry name" value="Tetratricopeptide repeat domain"/>
    <property type="match status" value="2"/>
</dbReference>
<name>B8API2_ORYSI</name>
<feature type="repeat" description="ANK" evidence="1">
    <location>
        <begin position="705"/>
        <end position="731"/>
    </location>
</feature>
<dbReference type="PANTHER" id="PTHR46224:SF19">
    <property type="entry name" value="OS03G0680200 PROTEIN"/>
    <property type="match status" value="1"/>
</dbReference>
<sequence>MPRGRVPGGSTANFSAHLIAAQLGMQCRMGPAAAEQMRRVIASSDCDTGRVMRMFGAMEGGDSDSDSDDSAETEKVGPLHEAASAGKMDTCKHLVEQLGFDINAEASDDLGMTPLACAVSKGKAIAVRYFLDKGADPNKQDNIGFTPLHYATKEGYDGLARLLLSKGASVDVISSKGTALHLAASSWKSGIMKILLEHNADPNKVSADSETPLAATLVASDGLNEPAVLKCIELLVKAGANLNCAIPDTPLVIATNKDFVECVEYLLEAGANANIPTNNGGKTPIEIAAKSGRRKLVEILFPCTLPIKGVSNWTVEGIITHVKSKKSKKKACAQDKESGTDKKAQLKSLGASAVQGKDYVGASKFYSEAIQLDPTDATLHSNRSFCYLKSGEAREALVDAKTCIGLKPDWPKGYYRKGAALMSLKEYKEACDAFMDGVKLDPASGEMHEAFWEAAAALKKKHLAGKTEHALSLVLLRARGNHAPQAHTAGAAIPRSRPLAEISRFRLFRFFPSTSIFLLPLEAIGYNAAAPPPHGMDRPPWRRPPEEVSKSAFLSWLTYRMFGSGGSRESPFLKAVAEGNVRRLKEMVNRMGAKDREKLADMNIDVIGLLEVAADLGKIDVIRYFVEELGFDVNAGCLSAGATALCSAALLGEADAVRYLLDHGADPNKIDETGSVALHRAVKNGYEEVVRLLLSSGARVDIAVAHGTPLHIAVSYGKTGVVKILLDHHADSGLTPIEIAASVGRRDHVEILFPFTSPVRAVTNWTVEGIIAHGKSRRLIPKDESCSKVSDRKAELKSQGEKAVKRKDYLAASKIYTKALELDYFDATLYSNRSLCYLQIGKAQKALLDAKKCVKLRPKWMKGHYREGAALMLLKLDIEHLPNFLPQEHKKAFEAFLNALKLDPANAEIEKVM</sequence>
<feature type="repeat" description="ANK" evidence="1">
    <location>
        <begin position="640"/>
        <end position="672"/>
    </location>
</feature>
<gene>
    <name evidence="5" type="ORF">OsI_13026</name>
</gene>
<reference evidence="5 6" key="1">
    <citation type="journal article" date="2005" name="PLoS Biol.">
        <title>The genomes of Oryza sativa: a history of duplications.</title>
        <authorList>
            <person name="Yu J."/>
            <person name="Wang J."/>
            <person name="Lin W."/>
            <person name="Li S."/>
            <person name="Li H."/>
            <person name="Zhou J."/>
            <person name="Ni P."/>
            <person name="Dong W."/>
            <person name="Hu S."/>
            <person name="Zeng C."/>
            <person name="Zhang J."/>
            <person name="Zhang Y."/>
            <person name="Li R."/>
            <person name="Xu Z."/>
            <person name="Li S."/>
            <person name="Li X."/>
            <person name="Zheng H."/>
            <person name="Cong L."/>
            <person name="Lin L."/>
            <person name="Yin J."/>
            <person name="Geng J."/>
            <person name="Li G."/>
            <person name="Shi J."/>
            <person name="Liu J."/>
            <person name="Lv H."/>
            <person name="Li J."/>
            <person name="Wang J."/>
            <person name="Deng Y."/>
            <person name="Ran L."/>
            <person name="Shi X."/>
            <person name="Wang X."/>
            <person name="Wu Q."/>
            <person name="Li C."/>
            <person name="Ren X."/>
            <person name="Wang J."/>
            <person name="Wang X."/>
            <person name="Li D."/>
            <person name="Liu D."/>
            <person name="Zhang X."/>
            <person name="Ji Z."/>
            <person name="Zhao W."/>
            <person name="Sun Y."/>
            <person name="Zhang Z."/>
            <person name="Bao J."/>
            <person name="Han Y."/>
            <person name="Dong L."/>
            <person name="Ji J."/>
            <person name="Chen P."/>
            <person name="Wu S."/>
            <person name="Liu J."/>
            <person name="Xiao Y."/>
            <person name="Bu D."/>
            <person name="Tan J."/>
            <person name="Yang L."/>
            <person name="Ye C."/>
            <person name="Zhang J."/>
            <person name="Xu J."/>
            <person name="Zhou Y."/>
            <person name="Yu Y."/>
            <person name="Zhang B."/>
            <person name="Zhuang S."/>
            <person name="Wei H."/>
            <person name="Liu B."/>
            <person name="Lei M."/>
            <person name="Yu H."/>
            <person name="Li Y."/>
            <person name="Xu H."/>
            <person name="Wei S."/>
            <person name="He X."/>
            <person name="Fang L."/>
            <person name="Zhang Z."/>
            <person name="Zhang Y."/>
            <person name="Huang X."/>
            <person name="Su Z."/>
            <person name="Tong W."/>
            <person name="Li J."/>
            <person name="Tong Z."/>
            <person name="Li S."/>
            <person name="Ye J."/>
            <person name="Wang L."/>
            <person name="Fang L."/>
            <person name="Lei T."/>
            <person name="Chen C."/>
            <person name="Chen H."/>
            <person name="Xu Z."/>
            <person name="Li H."/>
            <person name="Huang H."/>
            <person name="Zhang F."/>
            <person name="Xu H."/>
            <person name="Li N."/>
            <person name="Zhao C."/>
            <person name="Li S."/>
            <person name="Dong L."/>
            <person name="Huang Y."/>
            <person name="Li L."/>
            <person name="Xi Y."/>
            <person name="Qi Q."/>
            <person name="Li W."/>
            <person name="Zhang B."/>
            <person name="Hu W."/>
            <person name="Zhang Y."/>
            <person name="Tian X."/>
            <person name="Jiao Y."/>
            <person name="Liang X."/>
            <person name="Jin J."/>
            <person name="Gao L."/>
            <person name="Zheng W."/>
            <person name="Hao B."/>
            <person name="Liu S."/>
            <person name="Wang W."/>
            <person name="Yuan L."/>
            <person name="Cao M."/>
            <person name="McDermott J."/>
            <person name="Samudrala R."/>
            <person name="Wang J."/>
            <person name="Wong G.K."/>
            <person name="Yang H."/>
        </authorList>
    </citation>
    <scope>NUCLEOTIDE SEQUENCE [LARGE SCALE GENOMIC DNA]</scope>
    <source>
        <strain evidence="6">cv. 93-11</strain>
    </source>
</reference>
<keyword evidence="6" id="KW-1185">Reference proteome</keyword>
<feature type="region of interest" description="Disordered" evidence="3">
    <location>
        <begin position="56"/>
        <end position="77"/>
    </location>
</feature>
<evidence type="ECO:0000256" key="1">
    <source>
        <dbReference type="PROSITE-ProRule" id="PRU00023"/>
    </source>
</evidence>
<dbReference type="InterPro" id="IPR058209">
    <property type="entry name" value="TPR_BSK1_C"/>
</dbReference>
<dbReference type="STRING" id="39946.B8API2"/>
<dbReference type="SUPFAM" id="SSF48403">
    <property type="entry name" value="Ankyrin repeat"/>
    <property type="match status" value="2"/>
</dbReference>
<dbReference type="SMART" id="SM00248">
    <property type="entry name" value="ANK"/>
    <property type="match status" value="12"/>
</dbReference>
<feature type="domain" description="Serine/threonine-protein kinase BSK1-like TPR repeats" evidence="4">
    <location>
        <begin position="794"/>
        <end position="865"/>
    </location>
</feature>
<dbReference type="PROSITE" id="PS50005">
    <property type="entry name" value="TPR"/>
    <property type="match status" value="2"/>
</dbReference>
<dbReference type="SUPFAM" id="SSF48452">
    <property type="entry name" value="TPR-like"/>
    <property type="match status" value="1"/>
</dbReference>
<dbReference type="Gramene" id="BGIOSGA013332-TA">
    <property type="protein sequence ID" value="BGIOSGA013332-PA"/>
    <property type="gene ID" value="BGIOSGA013332"/>
</dbReference>
<dbReference type="HOGENOM" id="CLU_353897_0_0_1"/>
<keyword evidence="2" id="KW-0802">TPR repeat</keyword>
<proteinExistence type="predicted"/>
<evidence type="ECO:0000256" key="2">
    <source>
        <dbReference type="PROSITE-ProRule" id="PRU00339"/>
    </source>
</evidence>
<dbReference type="AlphaFoldDB" id="B8API2"/>
<dbReference type="Pfam" id="PF13181">
    <property type="entry name" value="TPR_8"/>
    <property type="match status" value="1"/>
</dbReference>
<evidence type="ECO:0000259" key="4">
    <source>
        <dbReference type="Pfam" id="PF25575"/>
    </source>
</evidence>
<dbReference type="InterPro" id="IPR011990">
    <property type="entry name" value="TPR-like_helical_dom_sf"/>
</dbReference>
<keyword evidence="1" id="KW-0040">ANK repeat</keyword>
<feature type="repeat" description="ANK" evidence="1">
    <location>
        <begin position="143"/>
        <end position="175"/>
    </location>
</feature>
<dbReference type="PANTHER" id="PTHR46224">
    <property type="entry name" value="ANKYRIN REPEAT FAMILY PROTEIN"/>
    <property type="match status" value="1"/>
</dbReference>
<dbReference type="EMBL" id="CM000128">
    <property type="protein sequence ID" value="EEC75932.1"/>
    <property type="molecule type" value="Genomic_DNA"/>
</dbReference>
<feature type="repeat" description="ANK" evidence="1">
    <location>
        <begin position="673"/>
        <end position="705"/>
    </location>
</feature>
<protein>
    <recommendedName>
        <fullName evidence="4">Serine/threonine-protein kinase BSK1-like TPR repeats domain-containing protein</fullName>
    </recommendedName>
</protein>
<dbReference type="PRINTS" id="PR01415">
    <property type="entry name" value="ANKYRIN"/>
</dbReference>
<dbReference type="InterPro" id="IPR051616">
    <property type="entry name" value="Cul2-RING_E3_ligase_SR"/>
</dbReference>
<dbReference type="Proteomes" id="UP000007015">
    <property type="component" value="Chromosome 3"/>
</dbReference>
<feature type="repeat" description="ANK" evidence="1">
    <location>
        <begin position="175"/>
        <end position="207"/>
    </location>
</feature>
<dbReference type="SMART" id="SM00028">
    <property type="entry name" value="TPR"/>
    <property type="match status" value="6"/>
</dbReference>
<dbReference type="PROSITE" id="PS50088">
    <property type="entry name" value="ANK_REPEAT"/>
    <property type="match status" value="7"/>
</dbReference>
<dbReference type="InterPro" id="IPR019734">
    <property type="entry name" value="TPR_rpt"/>
</dbReference>
<dbReference type="InterPro" id="IPR036770">
    <property type="entry name" value="Ankyrin_rpt-contain_sf"/>
</dbReference>
<dbReference type="Gene3D" id="1.25.40.20">
    <property type="entry name" value="Ankyrin repeat-containing domain"/>
    <property type="match status" value="3"/>
</dbReference>
<evidence type="ECO:0000256" key="3">
    <source>
        <dbReference type="SAM" id="MobiDB-lite"/>
    </source>
</evidence>
<dbReference type="Pfam" id="PF00023">
    <property type="entry name" value="Ank"/>
    <property type="match status" value="1"/>
</dbReference>
<feature type="repeat" description="ANK" evidence="1">
    <location>
        <begin position="110"/>
        <end position="142"/>
    </location>
</feature>
<evidence type="ECO:0000313" key="6">
    <source>
        <dbReference type="Proteomes" id="UP000007015"/>
    </source>
</evidence>
<dbReference type="InterPro" id="IPR002110">
    <property type="entry name" value="Ankyrin_rpt"/>
</dbReference>
<dbReference type="OMA" id="QYFLATH"/>
<feature type="compositionally biased region" description="Acidic residues" evidence="3">
    <location>
        <begin position="61"/>
        <end position="71"/>
    </location>
</feature>
<feature type="repeat" description="TPR" evidence="2">
    <location>
        <begin position="411"/>
        <end position="444"/>
    </location>
</feature>
<evidence type="ECO:0000313" key="5">
    <source>
        <dbReference type="EMBL" id="EEC75932.1"/>
    </source>
</evidence>
<feature type="repeat" description="ANK" evidence="1">
    <location>
        <begin position="246"/>
        <end position="278"/>
    </location>
</feature>
<feature type="repeat" description="TPR" evidence="2">
    <location>
        <begin position="343"/>
        <end position="376"/>
    </location>
</feature>
<accession>B8API2</accession>
<dbReference type="PROSITE" id="PS50297">
    <property type="entry name" value="ANK_REP_REGION"/>
    <property type="match status" value="6"/>
</dbReference>
<dbReference type="Pfam" id="PF25575">
    <property type="entry name" value="TPR_BSK1_C"/>
    <property type="match status" value="1"/>
</dbReference>